<evidence type="ECO:0000313" key="3">
    <source>
        <dbReference type="Proteomes" id="UP000335636"/>
    </source>
</evidence>
<dbReference type="AlphaFoldDB" id="A0A5E4DCG6"/>
<dbReference type="Proteomes" id="UP000335636">
    <property type="component" value="Unassembled WGS sequence"/>
</dbReference>
<organism evidence="2 3">
    <name type="scientific">Marmota monax</name>
    <name type="common">Woodchuck</name>
    <dbReference type="NCBI Taxonomy" id="9995"/>
    <lineage>
        <taxon>Eukaryota</taxon>
        <taxon>Metazoa</taxon>
        <taxon>Chordata</taxon>
        <taxon>Craniata</taxon>
        <taxon>Vertebrata</taxon>
        <taxon>Euteleostomi</taxon>
        <taxon>Mammalia</taxon>
        <taxon>Eutheria</taxon>
        <taxon>Euarchontoglires</taxon>
        <taxon>Glires</taxon>
        <taxon>Rodentia</taxon>
        <taxon>Sciuromorpha</taxon>
        <taxon>Sciuridae</taxon>
        <taxon>Xerinae</taxon>
        <taxon>Marmotini</taxon>
        <taxon>Marmota</taxon>
    </lineage>
</organism>
<sequence length="135" mass="14200">MDCCGTGEIPVIVRFPVKRDNSVNGTVREHLVWRRCWCVLLPCAAGARRRRGLQGGCCPPVEPAAGAARRPSARQHAREPAAGRGAPRPALDGKRRPRAVQVRGGGRPAATSAAQPSAPSHALRAARATSAVTSQ</sequence>
<feature type="region of interest" description="Disordered" evidence="1">
    <location>
        <begin position="50"/>
        <end position="135"/>
    </location>
</feature>
<evidence type="ECO:0000256" key="1">
    <source>
        <dbReference type="SAM" id="MobiDB-lite"/>
    </source>
</evidence>
<feature type="compositionally biased region" description="Low complexity" evidence="1">
    <location>
        <begin position="56"/>
        <end position="70"/>
    </location>
</feature>
<feature type="compositionally biased region" description="Low complexity" evidence="1">
    <location>
        <begin position="108"/>
        <end position="122"/>
    </location>
</feature>
<dbReference type="EMBL" id="CABDUW010012590">
    <property type="protein sequence ID" value="VTJ91947.1"/>
    <property type="molecule type" value="Genomic_DNA"/>
</dbReference>
<gene>
    <name evidence="2" type="ORF">MONAX_5E007159</name>
</gene>
<comment type="caution">
    <text evidence="2">The sequence shown here is derived from an EMBL/GenBank/DDBJ whole genome shotgun (WGS) entry which is preliminary data.</text>
</comment>
<accession>A0A5E4DCG6</accession>
<name>A0A5E4DCG6_MARMO</name>
<evidence type="ECO:0000313" key="2">
    <source>
        <dbReference type="EMBL" id="VTJ91947.1"/>
    </source>
</evidence>
<protein>
    <submittedName>
        <fullName evidence="2">Uncharacterized protein</fullName>
    </submittedName>
</protein>
<proteinExistence type="predicted"/>
<reference evidence="2" key="1">
    <citation type="submission" date="2019-04" db="EMBL/GenBank/DDBJ databases">
        <authorList>
            <person name="Alioto T."/>
            <person name="Alioto T."/>
        </authorList>
    </citation>
    <scope>NUCLEOTIDE SEQUENCE [LARGE SCALE GENOMIC DNA]</scope>
</reference>
<keyword evidence="3" id="KW-1185">Reference proteome</keyword>